<protein>
    <submittedName>
        <fullName evidence="3">Glycosyltransferase involved in cell wall biosynthesis</fullName>
    </submittedName>
</protein>
<dbReference type="AlphaFoldDB" id="A0A8E1WEA7"/>
<dbReference type="RefSeq" id="WP_184769106.1">
    <property type="nucleotide sequence ID" value="NZ_JACHGI010000003.1"/>
</dbReference>
<sequence>MHAPTNPIGAATTVDSNSLSASRRTLLVASDAVWPPVSGGDLRNWQNAQALATLGDVLVTSVREASAPAKLDDSRITTLALTNPAEAATSPRLTKRQTPLDTRIPQIALSRLLAVAHDFKPDTIVVEGIPLFPLLSHLRPLAPTLVLDMHNIESDLARQMMPESGCLARLFSKKTRHVRRMRDMELRSLRLVDKVWVCSEQDRDRLRNLSGGRANADVIPNGVPRFDLIPEQLADLPAMAHGQPTLLFIGHLNYPPNLEAARRLATQILPRMQTALGGAKLIIAGRSPHRSLADVAALPDVELIANPDDLAELYRRAHLAVVPLVSGGGTRLKILEAMAWGLPVIATRLAAEGLGLVDGVDIDSAETDDELAARTVALCSDPGWLQARRRRARETVSQRFGPQAIAAAVRSSLA</sequence>
<evidence type="ECO:0000313" key="3">
    <source>
        <dbReference type="EMBL" id="MBB6466698.1"/>
    </source>
</evidence>
<feature type="domain" description="Glycosyltransferase subfamily 4-like N-terminal" evidence="2">
    <location>
        <begin position="48"/>
        <end position="222"/>
    </location>
</feature>
<evidence type="ECO:0000313" key="4">
    <source>
        <dbReference type="Proteomes" id="UP000532373"/>
    </source>
</evidence>
<dbReference type="GO" id="GO:0016757">
    <property type="term" value="F:glycosyltransferase activity"/>
    <property type="evidence" value="ECO:0007669"/>
    <property type="project" value="TreeGrafter"/>
</dbReference>
<dbReference type="Pfam" id="PF13692">
    <property type="entry name" value="Glyco_trans_1_4"/>
    <property type="match status" value="1"/>
</dbReference>
<gene>
    <name evidence="3" type="ORF">HNQ96_002563</name>
</gene>
<dbReference type="SUPFAM" id="SSF53756">
    <property type="entry name" value="UDP-Glycosyltransferase/glycogen phosphorylase"/>
    <property type="match status" value="1"/>
</dbReference>
<dbReference type="GO" id="GO:0009103">
    <property type="term" value="P:lipopolysaccharide biosynthetic process"/>
    <property type="evidence" value="ECO:0007669"/>
    <property type="project" value="TreeGrafter"/>
</dbReference>
<accession>A0A8E1WEA7</accession>
<dbReference type="PANTHER" id="PTHR46401">
    <property type="entry name" value="GLYCOSYLTRANSFERASE WBBK-RELATED"/>
    <property type="match status" value="1"/>
</dbReference>
<dbReference type="CDD" id="cd03801">
    <property type="entry name" value="GT4_PimA-like"/>
    <property type="match status" value="1"/>
</dbReference>
<keyword evidence="1" id="KW-0808">Transferase</keyword>
<organism evidence="3 4">
    <name type="scientific">Aminobacter carboxidus</name>
    <dbReference type="NCBI Taxonomy" id="376165"/>
    <lineage>
        <taxon>Bacteria</taxon>
        <taxon>Pseudomonadati</taxon>
        <taxon>Pseudomonadota</taxon>
        <taxon>Alphaproteobacteria</taxon>
        <taxon>Hyphomicrobiales</taxon>
        <taxon>Phyllobacteriaceae</taxon>
        <taxon>Aminobacter</taxon>
    </lineage>
</organism>
<proteinExistence type="predicted"/>
<dbReference type="PANTHER" id="PTHR46401:SF2">
    <property type="entry name" value="GLYCOSYLTRANSFERASE WBBK-RELATED"/>
    <property type="match status" value="1"/>
</dbReference>
<dbReference type="InterPro" id="IPR028098">
    <property type="entry name" value="Glyco_trans_4-like_N"/>
</dbReference>
<comment type="caution">
    <text evidence="3">The sequence shown here is derived from an EMBL/GenBank/DDBJ whole genome shotgun (WGS) entry which is preliminary data.</text>
</comment>
<evidence type="ECO:0000259" key="2">
    <source>
        <dbReference type="Pfam" id="PF13579"/>
    </source>
</evidence>
<dbReference type="EMBL" id="JACHGI010000003">
    <property type="protein sequence ID" value="MBB6466698.1"/>
    <property type="molecule type" value="Genomic_DNA"/>
</dbReference>
<dbReference type="Proteomes" id="UP000532373">
    <property type="component" value="Unassembled WGS sequence"/>
</dbReference>
<evidence type="ECO:0000256" key="1">
    <source>
        <dbReference type="ARBA" id="ARBA00022679"/>
    </source>
</evidence>
<dbReference type="Pfam" id="PF13579">
    <property type="entry name" value="Glyco_trans_4_4"/>
    <property type="match status" value="1"/>
</dbReference>
<dbReference type="Gene3D" id="3.40.50.2000">
    <property type="entry name" value="Glycogen Phosphorylase B"/>
    <property type="match status" value="2"/>
</dbReference>
<reference evidence="3 4" key="1">
    <citation type="submission" date="2020-08" db="EMBL/GenBank/DDBJ databases">
        <title>Genomic Encyclopedia of Type Strains, Phase IV (KMG-IV): sequencing the most valuable type-strain genomes for metagenomic binning, comparative biology and taxonomic classification.</title>
        <authorList>
            <person name="Goeker M."/>
        </authorList>
    </citation>
    <scope>NUCLEOTIDE SEQUENCE [LARGE SCALE GENOMIC DNA]</scope>
    <source>
        <strain evidence="3 4">DSM 17454</strain>
    </source>
</reference>
<name>A0A8E1WEA7_9HYPH</name>